<dbReference type="SUPFAM" id="SSF56935">
    <property type="entry name" value="Porins"/>
    <property type="match status" value="1"/>
</dbReference>
<comment type="caution">
    <text evidence="6">The sequence shown here is derived from an EMBL/GenBank/DDBJ whole genome shotgun (WGS) entry which is preliminary data.</text>
</comment>
<comment type="subcellular location">
    <subcellularLocation>
        <location evidence="1">Cell outer membrane</location>
    </subcellularLocation>
</comment>
<name>A0A078S1X2_BACUN</name>
<dbReference type="Proteomes" id="UP000028013">
    <property type="component" value="Unassembled WGS sequence"/>
</dbReference>
<dbReference type="PANTHER" id="PTHR40980:SF4">
    <property type="entry name" value="TONB-DEPENDENT RECEPTOR-LIKE BETA-BARREL DOMAIN-CONTAINING PROTEIN"/>
    <property type="match status" value="1"/>
</dbReference>
<evidence type="ECO:0000313" key="6">
    <source>
        <dbReference type="EMBL" id="KDS51684.1"/>
    </source>
</evidence>
<dbReference type="InterPro" id="IPR041700">
    <property type="entry name" value="OMP_b-brl_3"/>
</dbReference>
<feature type="signal peptide" evidence="4">
    <location>
        <begin position="1"/>
        <end position="24"/>
    </location>
</feature>
<reference evidence="6 7" key="1">
    <citation type="submission" date="2014-04" db="EMBL/GenBank/DDBJ databases">
        <authorList>
            <person name="Sears C."/>
            <person name="Carroll K."/>
            <person name="Sack B.R."/>
            <person name="Qadri F."/>
            <person name="Myers L.L."/>
            <person name="Chung G.-T."/>
            <person name="Escheverria P."/>
            <person name="Fraser C.M."/>
            <person name="Sadzewicz L."/>
            <person name="Shefchek K.A."/>
            <person name="Tallon L."/>
            <person name="Das S.P."/>
            <person name="Daugherty S."/>
            <person name="Mongodin E.F."/>
        </authorList>
    </citation>
    <scope>NUCLEOTIDE SEQUENCE [LARGE SCALE GENOMIC DNA]</scope>
    <source>
        <strain evidence="6 7">3978 T3 ii</strain>
    </source>
</reference>
<organism evidence="6 7">
    <name type="scientific">Bacteroides uniformis str. 3978 T3 ii</name>
    <dbReference type="NCBI Taxonomy" id="1339349"/>
    <lineage>
        <taxon>Bacteria</taxon>
        <taxon>Pseudomonadati</taxon>
        <taxon>Bacteroidota</taxon>
        <taxon>Bacteroidia</taxon>
        <taxon>Bacteroidales</taxon>
        <taxon>Bacteroidaceae</taxon>
        <taxon>Bacteroides</taxon>
    </lineage>
</organism>
<dbReference type="Pfam" id="PF14905">
    <property type="entry name" value="OMP_b-brl_3"/>
    <property type="match status" value="1"/>
</dbReference>
<dbReference type="PATRIC" id="fig|1339349.3.peg.1598"/>
<dbReference type="InterPro" id="IPR036942">
    <property type="entry name" value="Beta-barrel_TonB_sf"/>
</dbReference>
<keyword evidence="2" id="KW-0472">Membrane</keyword>
<keyword evidence="4" id="KW-0732">Signal</keyword>
<evidence type="ECO:0000256" key="3">
    <source>
        <dbReference type="ARBA" id="ARBA00023237"/>
    </source>
</evidence>
<keyword evidence="6" id="KW-0675">Receptor</keyword>
<keyword evidence="3" id="KW-0998">Cell outer membrane</keyword>
<evidence type="ECO:0000256" key="1">
    <source>
        <dbReference type="ARBA" id="ARBA00004442"/>
    </source>
</evidence>
<evidence type="ECO:0000259" key="5">
    <source>
        <dbReference type="Pfam" id="PF14905"/>
    </source>
</evidence>
<evidence type="ECO:0000256" key="4">
    <source>
        <dbReference type="SAM" id="SignalP"/>
    </source>
</evidence>
<sequence length="715" mass="80868">MRKSMYRNVFLGAILLSMPLVVWSQQDTIADQRLEEIMVTAKLPLVEISAGKTSYRMDASVTQSTGSLYDVLASLPGVVIDSNGNILLNGQSGATILMDGKPTYLSGDELMSLLKSTPATNADKIDLITQPSARHDAAGSSGLIDIRTRKIRLRGVNLALNGNGSLGRTGSGYGGASMNIRENKFNLYLNYSYYQGKDVIDLFIDRAFERDGGRMMQDSYRKRRNYSHYFRTGCDYYLNERTVWGVSLGGNFSRQRENAGMFTEIRETGVAGNTYSHAEQNRNNVSAGTSMVHKLKREGGELSASFDYFHYYRVGNQLMDSFKPDTLKGDMKGNTDLYVGQIDAVYPLSEVWKLQAGVKTSFVTIDNTAGYMRPSVSGWLPDGALGSRFVYDENINASYLQVGYEKDRLKISAGLRLEHTHVHGDFGGNTQQKDSSFTTNYFHLFPTIALQYGLTSEHLFQLSYGRRITRPNYGDLNPFTYIFDDYTHEGGNTKLHPSFSDNIELGYVYRDWFQTVLFFSHTDDAIMKSYREQEGRRIYVMPQNLSSYVQTGMRVHAANLSPVSFWKVNLTAIGIYNNYGWTEQGQKMKNRMFTPIFGCMNQFAFTSVWSAELSANYNGRMAYGQATVHPALEVNVGIQKKMFRNRCTVTLFAKDVFNTNYQKVDIQSPGVQAFVDERHNKRVLGIAFAWRFQKGSETKESRRKKEIDETKRVNL</sequence>
<accession>A0A078S1X2</accession>
<proteinExistence type="predicted"/>
<dbReference type="AlphaFoldDB" id="A0A078S1X2"/>
<dbReference type="Gene3D" id="2.40.170.20">
    <property type="entry name" value="TonB-dependent receptor, beta-barrel domain"/>
    <property type="match status" value="1"/>
</dbReference>
<feature type="domain" description="Outer membrane protein beta-barrel" evidence="5">
    <location>
        <begin position="293"/>
        <end position="689"/>
    </location>
</feature>
<evidence type="ECO:0000256" key="2">
    <source>
        <dbReference type="ARBA" id="ARBA00023136"/>
    </source>
</evidence>
<gene>
    <name evidence="6" type="ORF">M094_0340</name>
</gene>
<protein>
    <submittedName>
        <fullName evidence="6">Putative tonB dependent receptor</fullName>
    </submittedName>
</protein>
<feature type="chain" id="PRO_5001744598" evidence="4">
    <location>
        <begin position="25"/>
        <end position="715"/>
    </location>
</feature>
<dbReference type="PANTHER" id="PTHR40980">
    <property type="entry name" value="PLUG DOMAIN-CONTAINING PROTEIN"/>
    <property type="match status" value="1"/>
</dbReference>
<dbReference type="EMBL" id="JNHN01000167">
    <property type="protein sequence ID" value="KDS51684.1"/>
    <property type="molecule type" value="Genomic_DNA"/>
</dbReference>
<evidence type="ECO:0000313" key="7">
    <source>
        <dbReference type="Proteomes" id="UP000028013"/>
    </source>
</evidence>
<dbReference type="GO" id="GO:0009279">
    <property type="term" value="C:cell outer membrane"/>
    <property type="evidence" value="ECO:0007669"/>
    <property type="project" value="UniProtKB-SubCell"/>
</dbReference>